<dbReference type="EMBL" id="JBHLXH010000001">
    <property type="protein sequence ID" value="MFC0221623.1"/>
    <property type="molecule type" value="Genomic_DNA"/>
</dbReference>
<proteinExistence type="predicted"/>
<evidence type="ECO:0000313" key="4">
    <source>
        <dbReference type="Proteomes" id="UP001589698"/>
    </source>
</evidence>
<reference evidence="3 4" key="1">
    <citation type="submission" date="2024-09" db="EMBL/GenBank/DDBJ databases">
        <authorList>
            <person name="Sun Q."/>
            <person name="Mori K."/>
        </authorList>
    </citation>
    <scope>NUCLEOTIDE SEQUENCE [LARGE SCALE GENOMIC DNA]</scope>
    <source>
        <strain evidence="3 4">CCM 8654</strain>
    </source>
</reference>
<evidence type="ECO:0000256" key="1">
    <source>
        <dbReference type="SAM" id="MobiDB-lite"/>
    </source>
</evidence>
<feature type="transmembrane region" description="Helical" evidence="2">
    <location>
        <begin position="459"/>
        <end position="478"/>
    </location>
</feature>
<dbReference type="Pfam" id="PF09913">
    <property type="entry name" value="DUF2142"/>
    <property type="match status" value="1"/>
</dbReference>
<keyword evidence="2" id="KW-1133">Transmembrane helix</keyword>
<accession>A0ABV6DY29</accession>
<evidence type="ECO:0000256" key="2">
    <source>
        <dbReference type="SAM" id="Phobius"/>
    </source>
</evidence>
<dbReference type="InterPro" id="IPR018674">
    <property type="entry name" value="DUF2142_membrane"/>
</dbReference>
<feature type="transmembrane region" description="Helical" evidence="2">
    <location>
        <begin position="351"/>
        <end position="372"/>
    </location>
</feature>
<protein>
    <submittedName>
        <fullName evidence="3">DUF2142 domain-containing protein</fullName>
    </submittedName>
</protein>
<feature type="transmembrane region" description="Helical" evidence="2">
    <location>
        <begin position="384"/>
        <end position="402"/>
    </location>
</feature>
<feature type="transmembrane region" description="Helical" evidence="2">
    <location>
        <begin position="185"/>
        <end position="204"/>
    </location>
</feature>
<comment type="caution">
    <text evidence="3">The sequence shown here is derived from an EMBL/GenBank/DDBJ whole genome shotgun (WGS) entry which is preliminary data.</text>
</comment>
<keyword evidence="2" id="KW-0472">Membrane</keyword>
<feature type="transmembrane region" description="Helical" evidence="2">
    <location>
        <begin position="325"/>
        <end position="344"/>
    </location>
</feature>
<feature type="transmembrane region" description="Helical" evidence="2">
    <location>
        <begin position="233"/>
        <end position="250"/>
    </location>
</feature>
<sequence length="520" mass="54550">MKRTLGMVAILVAVVAATVCGTMWALSSPPGSSPDDNYHQATIWCVGATESSSADTCRVVGTSETTGGRVVEVPALVANPSCYAFDPAQSGACQLPLRGRTATTEALDNGTYPGGFYDVMHLLVRDSVPESVLSMRIANVALGALLLGAIALVTTAAVRRLMAITVTTVLVPLGWFMLASVNPTSWALSGLTAFGFALHTALLVPERRRRVPALVLAALGLTMALSARGDAPAYAGVVTVALCILHWRTLWADKRLVVLPVLVGVVCLWRLLVAAQVASIAGASAETDRTVDQVLPNLLSEFPTLFSGMFGYGFGLGWLDTPVNAVTAFPAVLVVGFLGLTGLGRMSVPKALAALLIFLPMLVLPLMTLYRARLVVGESVQPRYILPLMPILLAVLLVDRVADRALTLSRVQAVAIGLALAVANTAAIYANARRYVTGIDGPVHIDHLEWWWQSAPSPGTVAVVGGLSFAVLAATMVASSWRPTVHPSADATTGRPTSGPRHDPTPDPDPVPSPSPEVPA</sequence>
<feature type="region of interest" description="Disordered" evidence="1">
    <location>
        <begin position="483"/>
        <end position="520"/>
    </location>
</feature>
<feature type="compositionally biased region" description="Pro residues" evidence="1">
    <location>
        <begin position="507"/>
        <end position="520"/>
    </location>
</feature>
<name>A0ABV6DY29_9ACTN</name>
<feature type="transmembrane region" description="Helical" evidence="2">
    <location>
        <begin position="161"/>
        <end position="179"/>
    </location>
</feature>
<feature type="transmembrane region" description="Helical" evidence="2">
    <location>
        <begin position="211"/>
        <end position="227"/>
    </location>
</feature>
<keyword evidence="2" id="KW-0812">Transmembrane</keyword>
<feature type="transmembrane region" description="Helical" evidence="2">
    <location>
        <begin position="133"/>
        <end position="154"/>
    </location>
</feature>
<dbReference type="RefSeq" id="WP_378517300.1">
    <property type="nucleotide sequence ID" value="NZ_CBCSDI010000006.1"/>
</dbReference>
<feature type="transmembrane region" description="Helical" evidence="2">
    <location>
        <begin position="414"/>
        <end position="432"/>
    </location>
</feature>
<dbReference type="Proteomes" id="UP001589698">
    <property type="component" value="Unassembled WGS sequence"/>
</dbReference>
<evidence type="ECO:0000313" key="3">
    <source>
        <dbReference type="EMBL" id="MFC0221623.1"/>
    </source>
</evidence>
<gene>
    <name evidence="3" type="ORF">ACFFJG_03935</name>
</gene>
<feature type="transmembrane region" description="Helical" evidence="2">
    <location>
        <begin position="257"/>
        <end position="281"/>
    </location>
</feature>
<organism evidence="3 4">
    <name type="scientific">Nocardioides zeicaulis</name>
    <dbReference type="NCBI Taxonomy" id="1776857"/>
    <lineage>
        <taxon>Bacteria</taxon>
        <taxon>Bacillati</taxon>
        <taxon>Actinomycetota</taxon>
        <taxon>Actinomycetes</taxon>
        <taxon>Propionibacteriales</taxon>
        <taxon>Nocardioidaceae</taxon>
        <taxon>Nocardioides</taxon>
    </lineage>
</organism>
<keyword evidence="4" id="KW-1185">Reference proteome</keyword>